<organism evidence="1 2">
    <name type="scientific">Faecalicatena orotica</name>
    <dbReference type="NCBI Taxonomy" id="1544"/>
    <lineage>
        <taxon>Bacteria</taxon>
        <taxon>Bacillati</taxon>
        <taxon>Bacillota</taxon>
        <taxon>Clostridia</taxon>
        <taxon>Lachnospirales</taxon>
        <taxon>Lachnospiraceae</taxon>
        <taxon>Faecalicatena</taxon>
    </lineage>
</organism>
<protein>
    <submittedName>
        <fullName evidence="1">Uncharacterized protein</fullName>
    </submittedName>
</protein>
<evidence type="ECO:0000313" key="2">
    <source>
        <dbReference type="Proteomes" id="UP000245845"/>
    </source>
</evidence>
<comment type="caution">
    <text evidence="1">The sequence shown here is derived from an EMBL/GenBank/DDBJ whole genome shotgun (WGS) entry which is preliminary data.</text>
</comment>
<dbReference type="RefSeq" id="WP_109731859.1">
    <property type="nucleotide sequence ID" value="NZ_BAAACK010000003.1"/>
</dbReference>
<dbReference type="EMBL" id="QGDL01000008">
    <property type="protein sequence ID" value="PWJ28685.1"/>
    <property type="molecule type" value="Genomic_DNA"/>
</dbReference>
<gene>
    <name evidence="1" type="ORF">A8806_108200</name>
</gene>
<dbReference type="AlphaFoldDB" id="A0A2Y9BEW3"/>
<dbReference type="OrthoDB" id="3078708at2"/>
<name>A0A2Y9BEW3_9FIRM</name>
<sequence length="77" mass="8798">MAEASDTLGILYQNLLDAGCDEKTAECCMAYAKCGEWRKMLPLLSKHKTILLETVHAGQKQIDCLDFLIYRINREDF</sequence>
<reference evidence="1 2" key="1">
    <citation type="submission" date="2018-05" db="EMBL/GenBank/DDBJ databases">
        <title>The Hungate 1000. A catalogue of reference genomes from the rumen microbiome.</title>
        <authorList>
            <person name="Kelly W."/>
        </authorList>
    </citation>
    <scope>NUCLEOTIDE SEQUENCE [LARGE SCALE GENOMIC DNA]</scope>
    <source>
        <strain evidence="1 2">NLAE-zl-C242</strain>
    </source>
</reference>
<keyword evidence="2" id="KW-1185">Reference proteome</keyword>
<evidence type="ECO:0000313" key="1">
    <source>
        <dbReference type="EMBL" id="PWJ28685.1"/>
    </source>
</evidence>
<dbReference type="Proteomes" id="UP000245845">
    <property type="component" value="Unassembled WGS sequence"/>
</dbReference>
<accession>A0A2Y9BEW3</accession>
<proteinExistence type="predicted"/>